<dbReference type="Pfam" id="PF02934">
    <property type="entry name" value="GatB_N"/>
    <property type="match status" value="1"/>
</dbReference>
<dbReference type="GO" id="GO:0030151">
    <property type="term" value="F:molybdenum ion binding"/>
    <property type="evidence" value="ECO:0007669"/>
    <property type="project" value="InterPro"/>
</dbReference>
<dbReference type="PANTHER" id="PTHR11659:SF0">
    <property type="entry name" value="GLUTAMYL-TRNA(GLN) AMIDOTRANSFERASE SUBUNIT B, MITOCHONDRIAL"/>
    <property type="match status" value="1"/>
</dbReference>
<keyword evidence="4" id="KW-0547">Nucleotide-binding</keyword>
<name>A0A381VH24_9ZZZZ</name>
<dbReference type="InterPro" id="IPR005302">
    <property type="entry name" value="MoCF_Sase_C"/>
</dbReference>
<proteinExistence type="inferred from homology"/>
<dbReference type="PANTHER" id="PTHR11659">
    <property type="entry name" value="GLUTAMYL-TRNA GLN AMIDOTRANSFERASE SUBUNIT B MITOCHONDRIAL AND PROKARYOTIC PET112-RELATED"/>
    <property type="match status" value="1"/>
</dbReference>
<keyword evidence="3" id="KW-0436">Ligase</keyword>
<evidence type="ECO:0000256" key="2">
    <source>
        <dbReference type="ARBA" id="ARBA00011123"/>
    </source>
</evidence>
<gene>
    <name evidence="11" type="ORF">METZ01_LOCUS92509</name>
</gene>
<dbReference type="AlphaFoldDB" id="A0A381VH24"/>
<organism evidence="11">
    <name type="scientific">marine metagenome</name>
    <dbReference type="NCBI Taxonomy" id="408172"/>
    <lineage>
        <taxon>unclassified sequences</taxon>
        <taxon>metagenomes</taxon>
        <taxon>ecological metagenomes</taxon>
    </lineage>
</organism>
<dbReference type="GO" id="GO:0030170">
    <property type="term" value="F:pyridoxal phosphate binding"/>
    <property type="evidence" value="ECO:0007669"/>
    <property type="project" value="InterPro"/>
</dbReference>
<reference evidence="11" key="1">
    <citation type="submission" date="2018-05" db="EMBL/GenBank/DDBJ databases">
        <authorList>
            <person name="Lanie J.A."/>
            <person name="Ng W.-L."/>
            <person name="Kazmierczak K.M."/>
            <person name="Andrzejewski T.M."/>
            <person name="Davidsen T.M."/>
            <person name="Wayne K.J."/>
            <person name="Tettelin H."/>
            <person name="Glass J.I."/>
            <person name="Rusch D."/>
            <person name="Podicherti R."/>
            <person name="Tsui H.-C.T."/>
            <person name="Winkler M.E."/>
        </authorList>
    </citation>
    <scope>NUCLEOTIDE SEQUENCE</scope>
</reference>
<evidence type="ECO:0000256" key="1">
    <source>
        <dbReference type="ARBA" id="ARBA00005306"/>
    </source>
</evidence>
<dbReference type="InterPro" id="IPR042114">
    <property type="entry name" value="GatB_C_1"/>
</dbReference>
<accession>A0A381VH24</accession>
<feature type="non-terminal residue" evidence="11">
    <location>
        <position position="1"/>
    </location>
</feature>
<evidence type="ECO:0000256" key="5">
    <source>
        <dbReference type="ARBA" id="ARBA00022840"/>
    </source>
</evidence>
<dbReference type="InterPro" id="IPR017959">
    <property type="entry name" value="Asn/Gln-tRNA_amidoTrfase_suB/E"/>
</dbReference>
<keyword evidence="5" id="KW-0067">ATP-binding</keyword>
<evidence type="ECO:0000256" key="4">
    <source>
        <dbReference type="ARBA" id="ARBA00022741"/>
    </source>
</evidence>
<evidence type="ECO:0000256" key="6">
    <source>
        <dbReference type="ARBA" id="ARBA00022917"/>
    </source>
</evidence>
<sequence length="311" mass="34833">VQLQTRSKIFSSAATAYGAQPNTQACAVDIALPGVLPVMNHQVTLMAVKFGLATGATVNCRSIFARKNYFYPDLPKGYQISQYELPIVSGGQLAIDSGNGEKIIRITRAHLEEDAGKSLHDEFDGLSGIDLNRAGTPLLEVVSEPDLRSPLEAVTYLRKLHSLVRYLEICDGNMQEGSFRCDANVSVRPYGADTLGTRTELKNINSFRFVEKAIQQEIQRQIELIEDGGQVVQETRLYDPLADETRPMRGKEEAHDYRYFPDPDLPPLIIEQAELEKVRDTLPELPDARRDRFIHQYQLTPADADQLTSDR</sequence>
<evidence type="ECO:0000259" key="10">
    <source>
        <dbReference type="PROSITE" id="PS51340"/>
    </source>
</evidence>
<feature type="domain" description="MOSC" evidence="10">
    <location>
        <begin position="235"/>
        <end position="311"/>
    </location>
</feature>
<dbReference type="InterPro" id="IPR004413">
    <property type="entry name" value="GatB"/>
</dbReference>
<dbReference type="Gene3D" id="1.10.150.380">
    <property type="entry name" value="GatB domain, N-terminal subdomain"/>
    <property type="match status" value="1"/>
</dbReference>
<evidence type="ECO:0000256" key="7">
    <source>
        <dbReference type="ARBA" id="ARBA00024799"/>
    </source>
</evidence>
<comment type="subunit">
    <text evidence="2">Heterotrimer of A, B and C subunits.</text>
</comment>
<dbReference type="GO" id="GO:0005524">
    <property type="term" value="F:ATP binding"/>
    <property type="evidence" value="ECO:0007669"/>
    <property type="project" value="UniProtKB-KW"/>
</dbReference>
<comment type="function">
    <text evidence="7">Allows the formation of correctly charged Asn-tRNA(Asn) or Gln-tRNA(Gln) through the transamidation of misacylated Asp-tRNA(Asn) or Glu-tRNA(Gln) in organisms which lack either or both of asparaginyl-tRNA or glutaminyl-tRNA synthetases. The reaction takes place in the presence of glutamine and ATP through an activated phospho-Asp-tRNA(Asn) or phospho-Glu-tRNA(Gln).</text>
</comment>
<dbReference type="EMBL" id="UINC01008825">
    <property type="protein sequence ID" value="SVA39655.1"/>
    <property type="molecule type" value="Genomic_DNA"/>
</dbReference>
<evidence type="ECO:0000256" key="9">
    <source>
        <dbReference type="ARBA" id="ARBA00047913"/>
    </source>
</evidence>
<dbReference type="NCBIfam" id="NF004012">
    <property type="entry name" value="PRK05477.1-2"/>
    <property type="match status" value="1"/>
</dbReference>
<dbReference type="InterPro" id="IPR003789">
    <property type="entry name" value="Asn/Gln_tRNA_amidoTrase-B-like"/>
</dbReference>
<comment type="catalytic activity">
    <reaction evidence="9">
        <text>L-glutamyl-tRNA(Gln) + L-glutamine + ATP + H2O = L-glutaminyl-tRNA(Gln) + L-glutamate + ADP + phosphate + H(+)</text>
        <dbReference type="Rhea" id="RHEA:17521"/>
        <dbReference type="Rhea" id="RHEA-COMP:9681"/>
        <dbReference type="Rhea" id="RHEA-COMP:9684"/>
        <dbReference type="ChEBI" id="CHEBI:15377"/>
        <dbReference type="ChEBI" id="CHEBI:15378"/>
        <dbReference type="ChEBI" id="CHEBI:29985"/>
        <dbReference type="ChEBI" id="CHEBI:30616"/>
        <dbReference type="ChEBI" id="CHEBI:43474"/>
        <dbReference type="ChEBI" id="CHEBI:58359"/>
        <dbReference type="ChEBI" id="CHEBI:78520"/>
        <dbReference type="ChEBI" id="CHEBI:78521"/>
        <dbReference type="ChEBI" id="CHEBI:456216"/>
    </reaction>
</comment>
<feature type="non-terminal residue" evidence="11">
    <location>
        <position position="311"/>
    </location>
</feature>
<dbReference type="PROSITE" id="PS01234">
    <property type="entry name" value="GATB"/>
    <property type="match status" value="1"/>
</dbReference>
<dbReference type="InterPro" id="IPR006075">
    <property type="entry name" value="Asn/Gln-tRNA_Trfase_suB/E_cat"/>
</dbReference>
<dbReference type="NCBIfam" id="NF004014">
    <property type="entry name" value="PRK05477.1-4"/>
    <property type="match status" value="1"/>
</dbReference>
<evidence type="ECO:0000256" key="3">
    <source>
        <dbReference type="ARBA" id="ARBA00022598"/>
    </source>
</evidence>
<keyword evidence="6" id="KW-0648">Protein biosynthesis</keyword>
<evidence type="ECO:0000256" key="8">
    <source>
        <dbReference type="ARBA" id="ARBA00047380"/>
    </source>
</evidence>
<comment type="catalytic activity">
    <reaction evidence="8">
        <text>L-aspartyl-tRNA(Asn) + L-glutamine + ATP + H2O = L-asparaginyl-tRNA(Asn) + L-glutamate + ADP + phosphate + 2 H(+)</text>
        <dbReference type="Rhea" id="RHEA:14513"/>
        <dbReference type="Rhea" id="RHEA-COMP:9674"/>
        <dbReference type="Rhea" id="RHEA-COMP:9677"/>
        <dbReference type="ChEBI" id="CHEBI:15377"/>
        <dbReference type="ChEBI" id="CHEBI:15378"/>
        <dbReference type="ChEBI" id="CHEBI:29985"/>
        <dbReference type="ChEBI" id="CHEBI:30616"/>
        <dbReference type="ChEBI" id="CHEBI:43474"/>
        <dbReference type="ChEBI" id="CHEBI:58359"/>
        <dbReference type="ChEBI" id="CHEBI:78515"/>
        <dbReference type="ChEBI" id="CHEBI:78516"/>
        <dbReference type="ChEBI" id="CHEBI:456216"/>
    </reaction>
</comment>
<dbReference type="GO" id="GO:0070681">
    <property type="term" value="P:glutaminyl-tRNAGln biosynthesis via transamidation"/>
    <property type="evidence" value="ECO:0007669"/>
    <property type="project" value="TreeGrafter"/>
</dbReference>
<comment type="similarity">
    <text evidence="1">Belongs to the GatB/GatE family. GatB subfamily.</text>
</comment>
<dbReference type="SUPFAM" id="SSF89095">
    <property type="entry name" value="GatB/YqeY motif"/>
    <property type="match status" value="1"/>
</dbReference>
<dbReference type="GO" id="GO:0006412">
    <property type="term" value="P:translation"/>
    <property type="evidence" value="ECO:0007669"/>
    <property type="project" value="UniProtKB-KW"/>
</dbReference>
<dbReference type="GO" id="GO:0050567">
    <property type="term" value="F:glutaminyl-tRNA synthase (glutamine-hydrolyzing) activity"/>
    <property type="evidence" value="ECO:0007669"/>
    <property type="project" value="TreeGrafter"/>
</dbReference>
<dbReference type="SUPFAM" id="SSF55931">
    <property type="entry name" value="Glutamine synthetase/guanido kinase"/>
    <property type="match status" value="1"/>
</dbReference>
<dbReference type="InterPro" id="IPR017958">
    <property type="entry name" value="Gln-tRNA_amidoTrfase_suB_CS"/>
</dbReference>
<dbReference type="InterPro" id="IPR014746">
    <property type="entry name" value="Gln_synth/guanido_kin_cat_dom"/>
</dbReference>
<protein>
    <recommendedName>
        <fullName evidence="10">MOSC domain-containing protein</fullName>
    </recommendedName>
</protein>
<dbReference type="PROSITE" id="PS51340">
    <property type="entry name" value="MOSC"/>
    <property type="match status" value="1"/>
</dbReference>
<dbReference type="NCBIfam" id="TIGR00133">
    <property type="entry name" value="gatB"/>
    <property type="match status" value="1"/>
</dbReference>
<evidence type="ECO:0000313" key="11">
    <source>
        <dbReference type="EMBL" id="SVA39655.1"/>
    </source>
</evidence>